<name>A0A125BF19_SHEFR</name>
<dbReference type="Proteomes" id="UP000055702">
    <property type="component" value="Unassembled WGS sequence"/>
</dbReference>
<keyword evidence="1" id="KW-0732">Signal</keyword>
<evidence type="ECO:0000313" key="2">
    <source>
        <dbReference type="EMBL" id="KVX03580.1"/>
    </source>
</evidence>
<sequence length="324" mass="37213">MFIKTSLKLISVLSLTSILPAHAQVVNFNDYGPLQVYAQSPMQSINLSPLLRSGFSLPEGQKEWYITANAASVWSESDVLLADYYQNAISSGLKWQITDDLLFDANYTWQFSGDNHLDSLTMWFHDAFGFDQNGRKQQAKHQNQIHSEKYGIDIDSFTEDSLNNSFSAYLGYQLLQNEHHGLSVGGTLYYKYVDSGPFADESFQQSVQINYGYHNGNHHINSTLGVSFLNDQEPLSQRDFEPYYLMLGLGYEYRTGRHGWLAEYHRYDGMVNWDENFSEASNEALLGYRYYFNTSAIELTMVENFLNMDNSADIAYTLGYRHKF</sequence>
<evidence type="ECO:0000313" key="3">
    <source>
        <dbReference type="Proteomes" id="UP000055702"/>
    </source>
</evidence>
<dbReference type="RefSeq" id="WP_059744283.1">
    <property type="nucleotide sequence ID" value="NZ_LRDC01000001.1"/>
</dbReference>
<evidence type="ECO:0000256" key="1">
    <source>
        <dbReference type="SAM" id="SignalP"/>
    </source>
</evidence>
<feature type="chain" id="PRO_5007177238" description="DUF3187 family protein" evidence="1">
    <location>
        <begin position="24"/>
        <end position="324"/>
    </location>
</feature>
<evidence type="ECO:0008006" key="4">
    <source>
        <dbReference type="Google" id="ProtNLM"/>
    </source>
</evidence>
<comment type="caution">
    <text evidence="2">The sequence shown here is derived from an EMBL/GenBank/DDBJ whole genome shotgun (WGS) entry which is preliminary data.</text>
</comment>
<proteinExistence type="predicted"/>
<dbReference type="EMBL" id="LRDC01000001">
    <property type="protein sequence ID" value="KVX03580.1"/>
    <property type="molecule type" value="Genomic_DNA"/>
</dbReference>
<organism evidence="2">
    <name type="scientific">Shewanella frigidimarina</name>
    <dbReference type="NCBI Taxonomy" id="56812"/>
    <lineage>
        <taxon>Bacteria</taxon>
        <taxon>Pseudomonadati</taxon>
        <taxon>Pseudomonadota</taxon>
        <taxon>Gammaproteobacteria</taxon>
        <taxon>Alteromonadales</taxon>
        <taxon>Shewanellaceae</taxon>
        <taxon>Shewanella</taxon>
    </lineage>
</organism>
<reference evidence="2 3" key="1">
    <citation type="submission" date="2016-01" db="EMBL/GenBank/DDBJ databases">
        <title>Draft genome of the antarctic isolate Shewanella frigidimarina Ag06-30.</title>
        <authorList>
            <person name="Parmeciano Di Noto G."/>
            <person name="Vazquez S."/>
            <person name="Mac Cormack W."/>
            <person name="Iriarte A."/>
            <person name="Quiroga C."/>
        </authorList>
    </citation>
    <scope>NUCLEOTIDE SEQUENCE [LARGE SCALE GENOMIC DNA]</scope>
    <source>
        <strain evidence="2 3">Ag06-30</strain>
    </source>
</reference>
<dbReference type="AlphaFoldDB" id="A0A125BF19"/>
<gene>
    <name evidence="2" type="ORF">AWJ07_03215</name>
</gene>
<protein>
    <recommendedName>
        <fullName evidence="4">DUF3187 family protein</fullName>
    </recommendedName>
</protein>
<dbReference type="InterPro" id="IPR021523">
    <property type="entry name" value="DUF3187"/>
</dbReference>
<accession>A0A125BF19</accession>
<feature type="signal peptide" evidence="1">
    <location>
        <begin position="1"/>
        <end position="23"/>
    </location>
</feature>
<dbReference type="Pfam" id="PF11383">
    <property type="entry name" value="DUF3187"/>
    <property type="match status" value="1"/>
</dbReference>